<organism evidence="2 3">
    <name type="scientific">Sarcina ventriculi</name>
    <name type="common">Clostridium ventriculi</name>
    <dbReference type="NCBI Taxonomy" id="1267"/>
    <lineage>
        <taxon>Bacteria</taxon>
        <taxon>Bacillati</taxon>
        <taxon>Bacillota</taxon>
        <taxon>Clostridia</taxon>
        <taxon>Eubacteriales</taxon>
        <taxon>Clostridiaceae</taxon>
        <taxon>Sarcina</taxon>
    </lineage>
</organism>
<gene>
    <name evidence="2" type="ORF">ERS852473_00795</name>
</gene>
<evidence type="ECO:0000313" key="2">
    <source>
        <dbReference type="EMBL" id="CUN66769.1"/>
    </source>
</evidence>
<keyword evidence="1" id="KW-0472">Membrane</keyword>
<feature type="transmembrane region" description="Helical" evidence="1">
    <location>
        <begin position="66"/>
        <end position="85"/>
    </location>
</feature>
<evidence type="ECO:0000313" key="3">
    <source>
        <dbReference type="Proteomes" id="UP000095488"/>
    </source>
</evidence>
<sequence length="88" mass="10082">MIYIFICNLILSFAFLYLSYEITSSNKSNSLKYDKVSNKHSLSISFLLIGLVMFVLSIIFLNSNNLLLLCTGNIILLFSLIFLTIKYK</sequence>
<comment type="caution">
    <text evidence="2">The sequence shown here is derived from an EMBL/GenBank/DDBJ whole genome shotgun (WGS) entry which is preliminary data.</text>
</comment>
<evidence type="ECO:0000256" key="1">
    <source>
        <dbReference type="SAM" id="Phobius"/>
    </source>
</evidence>
<proteinExistence type="predicted"/>
<feature type="transmembrane region" description="Helical" evidence="1">
    <location>
        <begin position="6"/>
        <end position="22"/>
    </location>
</feature>
<dbReference type="Proteomes" id="UP000095488">
    <property type="component" value="Unassembled WGS sequence"/>
</dbReference>
<dbReference type="EMBL" id="CYZR01000002">
    <property type="protein sequence ID" value="CUN66769.1"/>
    <property type="molecule type" value="Genomic_DNA"/>
</dbReference>
<keyword evidence="1" id="KW-1133">Transmembrane helix</keyword>
<feature type="transmembrane region" description="Helical" evidence="1">
    <location>
        <begin position="42"/>
        <end position="60"/>
    </location>
</feature>
<accession>A0ABM9UPW2</accession>
<reference evidence="2 3" key="1">
    <citation type="submission" date="2015-09" db="EMBL/GenBank/DDBJ databases">
        <authorList>
            <consortium name="Pathogen Informatics"/>
        </authorList>
    </citation>
    <scope>NUCLEOTIDE SEQUENCE [LARGE SCALE GENOMIC DNA]</scope>
    <source>
        <strain evidence="2 3">2789STDY5834858</strain>
    </source>
</reference>
<name>A0ABM9UPW2_SARVE</name>
<keyword evidence="3" id="KW-1185">Reference proteome</keyword>
<keyword evidence="1" id="KW-0812">Transmembrane</keyword>
<protein>
    <submittedName>
        <fullName evidence="2">Uncharacterized protein</fullName>
    </submittedName>
</protein>